<dbReference type="InterPro" id="IPR005503">
    <property type="entry name" value="FliL"/>
</dbReference>
<dbReference type="GO" id="GO:0071973">
    <property type="term" value="P:bacterial-type flagellum-dependent cell motility"/>
    <property type="evidence" value="ECO:0007669"/>
    <property type="project" value="InterPro"/>
</dbReference>
<gene>
    <name evidence="12" type="ORF">F7D14_03090</name>
</gene>
<dbReference type="GO" id="GO:0005886">
    <property type="term" value="C:plasma membrane"/>
    <property type="evidence" value="ECO:0007669"/>
    <property type="project" value="UniProtKB-SubCell"/>
</dbReference>
<dbReference type="EMBL" id="CP044331">
    <property type="protein sequence ID" value="QGM96567.1"/>
    <property type="molecule type" value="Genomic_DNA"/>
</dbReference>
<dbReference type="Pfam" id="PF03748">
    <property type="entry name" value="FliL"/>
    <property type="match status" value="1"/>
</dbReference>
<keyword evidence="8 10" id="KW-1133">Transmembrane helix</keyword>
<dbReference type="KEGG" id="mpar:F7D14_03090"/>
<dbReference type="GO" id="GO:0006935">
    <property type="term" value="P:chemotaxis"/>
    <property type="evidence" value="ECO:0007669"/>
    <property type="project" value="UniProtKB-KW"/>
</dbReference>
<evidence type="ECO:0000256" key="2">
    <source>
        <dbReference type="ARBA" id="ARBA00004162"/>
    </source>
</evidence>
<comment type="subcellular location">
    <subcellularLocation>
        <location evidence="10">Cell inner membrane</location>
    </subcellularLocation>
    <subcellularLocation>
        <location evidence="2">Cell membrane</location>
        <topology evidence="2">Single-pass membrane protein</topology>
    </subcellularLocation>
</comment>
<evidence type="ECO:0000256" key="10">
    <source>
        <dbReference type="RuleBase" id="RU364125"/>
    </source>
</evidence>
<keyword evidence="6 10" id="KW-0812">Transmembrane</keyword>
<evidence type="ECO:0000313" key="12">
    <source>
        <dbReference type="EMBL" id="QGM96567.1"/>
    </source>
</evidence>
<evidence type="ECO:0000256" key="3">
    <source>
        <dbReference type="ARBA" id="ARBA00008281"/>
    </source>
</evidence>
<keyword evidence="9 10" id="KW-0472">Membrane</keyword>
<keyword evidence="10" id="KW-0997">Cell inner membrane</keyword>
<evidence type="ECO:0000256" key="9">
    <source>
        <dbReference type="ARBA" id="ARBA00023136"/>
    </source>
</evidence>
<dbReference type="AlphaFoldDB" id="A0A6B8LVY1"/>
<feature type="transmembrane region" description="Helical" evidence="10">
    <location>
        <begin position="21"/>
        <end position="47"/>
    </location>
</feature>
<evidence type="ECO:0000313" key="13">
    <source>
        <dbReference type="Proteomes" id="UP000422569"/>
    </source>
</evidence>
<evidence type="ECO:0000256" key="5">
    <source>
        <dbReference type="ARBA" id="ARBA00022500"/>
    </source>
</evidence>
<feature type="compositionally biased region" description="Basic and acidic residues" evidence="11">
    <location>
        <begin position="70"/>
        <end position="79"/>
    </location>
</feature>
<proteinExistence type="inferred from homology"/>
<evidence type="ECO:0000256" key="8">
    <source>
        <dbReference type="ARBA" id="ARBA00022989"/>
    </source>
</evidence>
<keyword evidence="4" id="KW-1003">Cell membrane</keyword>
<sequence length="193" mass="20788">MRRMVDDRAKERAANGIMRSFAPILVLTILGAGGGGYLGAMVIPSFFVAQAPKEDDPAQHVSRQSAFTDSDGREKGRADVKEIAQDRAPRLPGPAGEPLSVIELPAVIANVSGSKRLIRLQSAVVFNPQDRKGVETQLAALRSDVAAFLATLALSSIEGADGLRRLQEELSERAKTRSEGRIRDFIIEALVVQ</sequence>
<evidence type="ECO:0000256" key="11">
    <source>
        <dbReference type="SAM" id="MobiDB-lite"/>
    </source>
</evidence>
<name>A0A6B8LVY1_9HYPH</name>
<keyword evidence="7 10" id="KW-0283">Flagellar rotation</keyword>
<organism evidence="12 13">
    <name type="scientific">Methylocystis parvus</name>
    <dbReference type="NCBI Taxonomy" id="134"/>
    <lineage>
        <taxon>Bacteria</taxon>
        <taxon>Pseudomonadati</taxon>
        <taxon>Pseudomonadota</taxon>
        <taxon>Alphaproteobacteria</taxon>
        <taxon>Hyphomicrobiales</taxon>
        <taxon>Methylocystaceae</taxon>
        <taxon>Methylocystis</taxon>
    </lineage>
</organism>
<keyword evidence="5 10" id="KW-0145">Chemotaxis</keyword>
<feature type="region of interest" description="Disordered" evidence="11">
    <location>
        <begin position="57"/>
        <end position="79"/>
    </location>
</feature>
<protein>
    <recommendedName>
        <fullName evidence="10">Flagellar protein FliL</fullName>
    </recommendedName>
</protein>
<keyword evidence="12" id="KW-0966">Cell projection</keyword>
<comment type="similarity">
    <text evidence="3 10">Belongs to the FliL family.</text>
</comment>
<comment type="function">
    <text evidence="1 10">Controls the rotational direction of flagella during chemotaxis.</text>
</comment>
<keyword evidence="12" id="KW-0282">Flagellum</keyword>
<evidence type="ECO:0000256" key="1">
    <source>
        <dbReference type="ARBA" id="ARBA00002254"/>
    </source>
</evidence>
<accession>A0A6B8LVY1</accession>
<keyword evidence="12" id="KW-0969">Cilium</keyword>
<dbReference type="Proteomes" id="UP000422569">
    <property type="component" value="Chromosome"/>
</dbReference>
<evidence type="ECO:0000256" key="6">
    <source>
        <dbReference type="ARBA" id="ARBA00022692"/>
    </source>
</evidence>
<evidence type="ECO:0000256" key="4">
    <source>
        <dbReference type="ARBA" id="ARBA00022475"/>
    </source>
</evidence>
<evidence type="ECO:0000256" key="7">
    <source>
        <dbReference type="ARBA" id="ARBA00022779"/>
    </source>
</evidence>
<dbReference type="GO" id="GO:0009425">
    <property type="term" value="C:bacterial-type flagellum basal body"/>
    <property type="evidence" value="ECO:0007669"/>
    <property type="project" value="InterPro"/>
</dbReference>
<keyword evidence="13" id="KW-1185">Reference proteome</keyword>
<reference evidence="12 13" key="1">
    <citation type="submission" date="2019-09" db="EMBL/GenBank/DDBJ databases">
        <title>Isolation and complete genome sequencing of Methylocystis species.</title>
        <authorList>
            <person name="Rumah B.L."/>
            <person name="Stead C.E."/>
            <person name="Stevens B.C."/>
            <person name="Minton N.P."/>
            <person name="Grosse-Honebrink A."/>
            <person name="Zhang Y."/>
        </authorList>
    </citation>
    <scope>NUCLEOTIDE SEQUENCE [LARGE SCALE GENOMIC DNA]</scope>
    <source>
        <strain evidence="12 13">BRCS2</strain>
    </source>
</reference>